<comment type="catalytic activity">
    <reaction evidence="29">
        <text>(2E)-geranial + NADPH + O2 + H(+) = (1E)-2,6-dimethylhepta-1,5-dien-1-yl formate + NADP(+) + H2O</text>
        <dbReference type="Rhea" id="RHEA:54860"/>
        <dbReference type="ChEBI" id="CHEBI:15377"/>
        <dbReference type="ChEBI" id="CHEBI:15378"/>
        <dbReference type="ChEBI" id="CHEBI:15379"/>
        <dbReference type="ChEBI" id="CHEBI:16980"/>
        <dbReference type="ChEBI" id="CHEBI:57783"/>
        <dbReference type="ChEBI" id="CHEBI:58349"/>
        <dbReference type="ChEBI" id="CHEBI:138375"/>
    </reaction>
    <physiologicalReaction direction="left-to-right" evidence="29">
        <dbReference type="Rhea" id="RHEA:54861"/>
    </physiologicalReaction>
</comment>
<comment type="catalytic activity">
    <reaction evidence="27">
        <text>trimethylamine + NADPH + O2 = trimethylamine N-oxide + NADP(+) + H2O</text>
        <dbReference type="Rhea" id="RHEA:31979"/>
        <dbReference type="ChEBI" id="CHEBI:15377"/>
        <dbReference type="ChEBI" id="CHEBI:15379"/>
        <dbReference type="ChEBI" id="CHEBI:15724"/>
        <dbReference type="ChEBI" id="CHEBI:57783"/>
        <dbReference type="ChEBI" id="CHEBI:58349"/>
        <dbReference type="ChEBI" id="CHEBI:58389"/>
        <dbReference type="EC" id="1.14.13.148"/>
    </reaction>
    <physiologicalReaction direction="left-to-right" evidence="27">
        <dbReference type="Rhea" id="RHEA:31980"/>
    </physiologicalReaction>
</comment>
<dbReference type="SUPFAM" id="SSF51905">
    <property type="entry name" value="FAD/NAD(P)-binding domain"/>
    <property type="match status" value="2"/>
</dbReference>
<dbReference type="EC" id="1.-.-.-" evidence="34"/>
<comment type="function">
    <text evidence="19">Broad spectrum monooxygenase that catalyzes the oxygenation of a wide variety of nitrogen- and sulfur-containing compounds including xenobiotics. Catalyzes the S-oxygenation of hypotaurine to produce taurine, an organic osmolyte involved in cell volume regulation as well as a variety of cytoprotective and developmental processes. In vitro, catalyzes the N-oxygenation of trimethylamine (TMA) to produce trimethylamine N-oxide (TMAO) and could therefore participate to the detoxification of this compound that is generated by the action of gut microbiota from dietary precursors such as choline, choline containing compounds, betaine or L-carnitine.</text>
</comment>
<evidence type="ECO:0000256" key="3">
    <source>
        <dbReference type="ARBA" id="ARBA00004524"/>
    </source>
</evidence>
<evidence type="ECO:0000256" key="6">
    <source>
        <dbReference type="ARBA" id="ARBA00022553"/>
    </source>
</evidence>
<reference evidence="35 36" key="2">
    <citation type="submission" date="2018-11" db="EMBL/GenBank/DDBJ databases">
        <authorList>
            <consortium name="Pathogen Informatics"/>
        </authorList>
    </citation>
    <scope>NUCLEOTIDE SEQUENCE [LARGE SCALE GENOMIC DNA]</scope>
    <source>
        <strain evidence="35 36">Costa Rica</strain>
    </source>
</reference>
<name>A0A158PF32_ANGCS</name>
<comment type="catalytic activity">
    <reaction evidence="25">
        <text>hexan-3-one + NADPH + O2 + H(+) = ethyl butanoate + NADP(+) + H2O</text>
        <dbReference type="Rhea" id="RHEA:54844"/>
        <dbReference type="ChEBI" id="CHEBI:15377"/>
        <dbReference type="ChEBI" id="CHEBI:15378"/>
        <dbReference type="ChEBI" id="CHEBI:15379"/>
        <dbReference type="ChEBI" id="CHEBI:57783"/>
        <dbReference type="ChEBI" id="CHEBI:58349"/>
        <dbReference type="ChEBI" id="CHEBI:88764"/>
        <dbReference type="ChEBI" id="CHEBI:89891"/>
    </reaction>
    <physiologicalReaction direction="left-to-right" evidence="25">
        <dbReference type="Rhea" id="RHEA:54845"/>
    </physiologicalReaction>
</comment>
<dbReference type="Proteomes" id="UP000267027">
    <property type="component" value="Unassembled WGS sequence"/>
</dbReference>
<evidence type="ECO:0000313" key="37">
    <source>
        <dbReference type="WBParaSite" id="ACOC_0000278901-mRNA-1"/>
    </source>
</evidence>
<dbReference type="OMA" id="ERTNHIG"/>
<evidence type="ECO:0000256" key="1">
    <source>
        <dbReference type="ARBA" id="ARBA00001974"/>
    </source>
</evidence>
<evidence type="ECO:0000256" key="2">
    <source>
        <dbReference type="ARBA" id="ARBA00004389"/>
    </source>
</evidence>
<keyword evidence="12 33" id="KW-0521">NADP</keyword>
<keyword evidence="6" id="KW-0597">Phosphoprotein</keyword>
<keyword evidence="36" id="KW-1185">Reference proteome</keyword>
<evidence type="ECO:0000256" key="22">
    <source>
        <dbReference type="ARBA" id="ARBA00047574"/>
    </source>
</evidence>
<dbReference type="GO" id="GO:0050660">
    <property type="term" value="F:flavin adenine dinucleotide binding"/>
    <property type="evidence" value="ECO:0007669"/>
    <property type="project" value="InterPro"/>
</dbReference>
<keyword evidence="15 33" id="KW-0503">Monooxygenase</keyword>
<dbReference type="EMBL" id="UYYA01000634">
    <property type="protein sequence ID" value="VDM54375.1"/>
    <property type="molecule type" value="Genomic_DNA"/>
</dbReference>
<accession>A0A158PF32</accession>
<comment type="subcellular location">
    <subcellularLocation>
        <location evidence="2">Endoplasmic reticulum membrane</location>
        <topology evidence="2">Single-pass membrane protein</topology>
    </subcellularLocation>
    <subcellularLocation>
        <location evidence="3">Microsome membrane</location>
    </subcellularLocation>
</comment>
<comment type="similarity">
    <text evidence="4 33 34">Belongs to the FMO family.</text>
</comment>
<dbReference type="InterPro" id="IPR002257">
    <property type="entry name" value="Flavin_mOase_5"/>
</dbReference>
<dbReference type="GO" id="GO:0034899">
    <property type="term" value="F:trimethylamine monooxygenase activity"/>
    <property type="evidence" value="ECO:0007669"/>
    <property type="project" value="UniProtKB-EC"/>
</dbReference>
<dbReference type="InterPro" id="IPR036188">
    <property type="entry name" value="FAD/NAD-bd_sf"/>
</dbReference>
<dbReference type="PIRSF" id="PIRSF000332">
    <property type="entry name" value="FMO"/>
    <property type="match status" value="1"/>
</dbReference>
<comment type="catalytic activity">
    <reaction evidence="21">
        <text>hexan-3-one + NADPH + O2 + H(+) = propyl propanoate + NADP(+) + H2O</text>
        <dbReference type="Rhea" id="RHEA:54848"/>
        <dbReference type="ChEBI" id="CHEBI:15377"/>
        <dbReference type="ChEBI" id="CHEBI:15378"/>
        <dbReference type="ChEBI" id="CHEBI:15379"/>
        <dbReference type="ChEBI" id="CHEBI:57783"/>
        <dbReference type="ChEBI" id="CHEBI:58349"/>
        <dbReference type="ChEBI" id="CHEBI:89828"/>
        <dbReference type="ChEBI" id="CHEBI:89891"/>
    </reaction>
    <physiologicalReaction direction="left-to-right" evidence="21">
        <dbReference type="Rhea" id="RHEA:54849"/>
    </physiologicalReaction>
</comment>
<keyword evidence="13" id="KW-1133">Transmembrane helix</keyword>
<dbReference type="GO" id="GO:0005789">
    <property type="term" value="C:endoplasmic reticulum membrane"/>
    <property type="evidence" value="ECO:0007669"/>
    <property type="project" value="UniProtKB-SubCell"/>
</dbReference>
<reference evidence="37" key="1">
    <citation type="submission" date="2016-04" db="UniProtKB">
        <authorList>
            <consortium name="WormBaseParasite"/>
        </authorList>
    </citation>
    <scope>IDENTIFICATION</scope>
</reference>
<evidence type="ECO:0000256" key="32">
    <source>
        <dbReference type="ARBA" id="ARBA00049475"/>
    </source>
</evidence>
<evidence type="ECO:0000256" key="14">
    <source>
        <dbReference type="ARBA" id="ARBA00023002"/>
    </source>
</evidence>
<dbReference type="FunFam" id="3.50.50.60:FF:000159">
    <property type="entry name" value="Dimethylaniline monooxygenase [N-oxide-forming]"/>
    <property type="match status" value="1"/>
</dbReference>
<dbReference type="WBParaSite" id="ACOC_0000278901-mRNA-1">
    <property type="protein sequence ID" value="ACOC_0000278901-mRNA-1"/>
    <property type="gene ID" value="ACOC_0000278901"/>
</dbReference>
<gene>
    <name evidence="35" type="ORF">ACOC_LOCUS2790</name>
</gene>
<evidence type="ECO:0000256" key="33">
    <source>
        <dbReference type="PIRNR" id="PIRNR000332"/>
    </source>
</evidence>
<dbReference type="PANTHER" id="PTHR23023">
    <property type="entry name" value="DIMETHYLANILINE MONOOXYGENASE"/>
    <property type="match status" value="1"/>
</dbReference>
<evidence type="ECO:0000256" key="4">
    <source>
        <dbReference type="ARBA" id="ARBA00009183"/>
    </source>
</evidence>
<evidence type="ECO:0000256" key="7">
    <source>
        <dbReference type="ARBA" id="ARBA00022630"/>
    </source>
</evidence>
<evidence type="ECO:0000256" key="5">
    <source>
        <dbReference type="ARBA" id="ARBA00022481"/>
    </source>
</evidence>
<keyword evidence="17 33" id="KW-0472">Membrane</keyword>
<comment type="catalytic activity">
    <reaction evidence="30">
        <text>heptan-4-one + NADPH + O2 + H(+) = propyl butanoate + NADP(+) + H2O</text>
        <dbReference type="Rhea" id="RHEA:54852"/>
        <dbReference type="ChEBI" id="CHEBI:15377"/>
        <dbReference type="ChEBI" id="CHEBI:15378"/>
        <dbReference type="ChEBI" id="CHEBI:15379"/>
        <dbReference type="ChEBI" id="CHEBI:57783"/>
        <dbReference type="ChEBI" id="CHEBI:58349"/>
        <dbReference type="ChEBI" id="CHEBI:89484"/>
        <dbReference type="ChEBI" id="CHEBI:89719"/>
    </reaction>
    <physiologicalReaction direction="left-to-right" evidence="30">
        <dbReference type="Rhea" id="RHEA:54853"/>
    </physiologicalReaction>
</comment>
<keyword evidence="11" id="KW-0492">Microsome</keyword>
<evidence type="ECO:0000256" key="21">
    <source>
        <dbReference type="ARBA" id="ARBA00047426"/>
    </source>
</evidence>
<dbReference type="PRINTS" id="PR00370">
    <property type="entry name" value="FMOXYGENASE"/>
</dbReference>
<evidence type="ECO:0000256" key="8">
    <source>
        <dbReference type="ARBA" id="ARBA00022692"/>
    </source>
</evidence>
<evidence type="ECO:0000256" key="31">
    <source>
        <dbReference type="ARBA" id="ARBA00049443"/>
    </source>
</evidence>
<sequence>LQKFFHKWYDVYNYYFRHGILYGIDVTCFEASSHIGGLWRYREEETDYSCVMKSTVINTSKEMTAYSDFPPEAGMANFMHNTEMYRYLHLYADHFELKKCIKFNHKVIQISRSNDYLESGQWTVKYEDEFGNHSSEVFDGVLLCCGHHAIPRLPSPWPNQERFKGRIIHSHSYRSHKGYEDKIVVIVGIGNSGGDLAVELSRVAKQTYLSTRRGTWVFNRIYDYGEPFDLALNRYENFCNCKLCTSVVDLFAVQFNDGGYQKVFRRYLQHIQGLLPQCLVNTFVESKLNKRFDHERYGLKPKHRIFSLCAKNPIQVLLATGFNFHFPIVENGELIPVHENVVELYEYMFPIETSDHNSLAVIGLIQPVGSIMPISEMQARVFYENLFGSKKIPGKDKMKKWIREKQDKMRARYVKSPRHTIQVDYIAYMDELANIVGCRPNIAKLVQFDPLLAYKIYFGPCVPYFYRLHGPHAWSDARHAIMTVDERVLQVGEFNRK</sequence>
<evidence type="ECO:0000256" key="23">
    <source>
        <dbReference type="ARBA" id="ARBA00047855"/>
    </source>
</evidence>
<comment type="cofactor">
    <cofactor evidence="1 33 34">
        <name>FAD</name>
        <dbReference type="ChEBI" id="CHEBI:57692"/>
    </cofactor>
</comment>
<keyword evidence="8" id="KW-0812">Transmembrane</keyword>
<evidence type="ECO:0000256" key="26">
    <source>
        <dbReference type="ARBA" id="ARBA00048041"/>
    </source>
</evidence>
<keyword evidence="9 33" id="KW-0256">Endoplasmic reticulum</keyword>
<evidence type="ECO:0000256" key="30">
    <source>
        <dbReference type="ARBA" id="ARBA00048990"/>
    </source>
</evidence>
<dbReference type="GO" id="GO:0004499">
    <property type="term" value="F:N,N-dimethylaniline monooxygenase activity"/>
    <property type="evidence" value="ECO:0007669"/>
    <property type="project" value="UniProtKB-UniRule"/>
</dbReference>
<evidence type="ECO:0000256" key="17">
    <source>
        <dbReference type="ARBA" id="ARBA00023136"/>
    </source>
</evidence>
<evidence type="ECO:0000256" key="11">
    <source>
        <dbReference type="ARBA" id="ARBA00022848"/>
    </source>
</evidence>
<dbReference type="GO" id="GO:0050661">
    <property type="term" value="F:NADP binding"/>
    <property type="evidence" value="ECO:0007669"/>
    <property type="project" value="InterPro"/>
</dbReference>
<dbReference type="GO" id="GO:0016174">
    <property type="term" value="F:NAD(P)H oxidase H2O2-forming activity"/>
    <property type="evidence" value="ECO:0007669"/>
    <property type="project" value="UniProtKB-EC"/>
</dbReference>
<organism evidence="37">
    <name type="scientific">Angiostrongylus costaricensis</name>
    <name type="common">Nematode worm</name>
    <dbReference type="NCBI Taxonomy" id="334426"/>
    <lineage>
        <taxon>Eukaryota</taxon>
        <taxon>Metazoa</taxon>
        <taxon>Ecdysozoa</taxon>
        <taxon>Nematoda</taxon>
        <taxon>Chromadorea</taxon>
        <taxon>Rhabditida</taxon>
        <taxon>Rhabditina</taxon>
        <taxon>Rhabditomorpha</taxon>
        <taxon>Strongyloidea</taxon>
        <taxon>Metastrongylidae</taxon>
        <taxon>Angiostrongylus</taxon>
    </lineage>
</organism>
<proteinExistence type="inferred from homology"/>
<evidence type="ECO:0000256" key="20">
    <source>
        <dbReference type="ARBA" id="ARBA00047338"/>
    </source>
</evidence>
<dbReference type="STRING" id="334426.A0A158PF32"/>
<comment type="catalytic activity">
    <reaction evidence="26">
        <text>hypotaurine + NADPH + O2 + H(+) = taurine + NADP(+) + H2O</text>
        <dbReference type="Rhea" id="RHEA:69819"/>
        <dbReference type="ChEBI" id="CHEBI:15377"/>
        <dbReference type="ChEBI" id="CHEBI:15378"/>
        <dbReference type="ChEBI" id="CHEBI:15379"/>
        <dbReference type="ChEBI" id="CHEBI:57783"/>
        <dbReference type="ChEBI" id="CHEBI:57853"/>
        <dbReference type="ChEBI" id="CHEBI:58349"/>
        <dbReference type="ChEBI" id="CHEBI:507393"/>
        <dbReference type="EC" id="1.14.13.8"/>
    </reaction>
    <physiologicalReaction direction="left-to-right" evidence="26">
        <dbReference type="Rhea" id="RHEA:69820"/>
    </physiologicalReaction>
</comment>
<keyword evidence="7 33" id="KW-0285">Flavoprotein</keyword>
<comment type="catalytic activity">
    <reaction evidence="31">
        <text>N,N-dimethylaniline + NADPH + O2 + H(+) = N,N-dimethylaniline N-oxide + NADP(+) + H2O</text>
        <dbReference type="Rhea" id="RHEA:24468"/>
        <dbReference type="ChEBI" id="CHEBI:15377"/>
        <dbReference type="ChEBI" id="CHEBI:15378"/>
        <dbReference type="ChEBI" id="CHEBI:15379"/>
        <dbReference type="ChEBI" id="CHEBI:16269"/>
        <dbReference type="ChEBI" id="CHEBI:17735"/>
        <dbReference type="ChEBI" id="CHEBI:57783"/>
        <dbReference type="ChEBI" id="CHEBI:58349"/>
        <dbReference type="EC" id="1.14.13.8"/>
    </reaction>
    <physiologicalReaction direction="left-to-right" evidence="31">
        <dbReference type="Rhea" id="RHEA:24469"/>
    </physiologicalReaction>
</comment>
<comment type="catalytic activity">
    <reaction evidence="24">
        <text>NADPH + O2 + H(+) = H2O2 + NADP(+)</text>
        <dbReference type="Rhea" id="RHEA:11260"/>
        <dbReference type="ChEBI" id="CHEBI:15378"/>
        <dbReference type="ChEBI" id="CHEBI:15379"/>
        <dbReference type="ChEBI" id="CHEBI:16240"/>
        <dbReference type="ChEBI" id="CHEBI:57783"/>
        <dbReference type="ChEBI" id="CHEBI:58349"/>
        <dbReference type="EC" id="1.6.3.1"/>
    </reaction>
    <physiologicalReaction direction="left-to-right" evidence="24">
        <dbReference type="Rhea" id="RHEA:11261"/>
    </physiologicalReaction>
</comment>
<dbReference type="PRINTS" id="PR01125">
    <property type="entry name" value="FMOXYGENASE5"/>
</dbReference>
<dbReference type="AlphaFoldDB" id="A0A158PF32"/>
<comment type="function">
    <text evidence="18">Acts as a Baeyer-Villiger monooxygenase on a broad range of substrates. Catalyzes the insertion of an oxygen atom into a carbon-carbon bond adjacent to a carbonyl, which converts ketones to esters. Active on diverse carbonyl compounds, whereas soft nucleophiles are mostly non- or poorly reactive. In contrast with other forms of FMO it is non- or poorly active on 'classical' substrates such as drugs, pesticides, and dietary components containing soft nucleophilic heteroatoms. Able to oxidize drug molecules bearing a carbonyl group on an aliphatic chain, such as nabumetone and pentoxifylline. Also, in the absence of substrates, shows slow but yet significant NADPH oxidase activity. Acts as a positive modulator of cholesterol biosynthesis as well as glucose homeostasis, promoting metabolic aging via pleiotropic effects.</text>
</comment>
<evidence type="ECO:0000313" key="36">
    <source>
        <dbReference type="Proteomes" id="UP000267027"/>
    </source>
</evidence>
<evidence type="ECO:0000256" key="10">
    <source>
        <dbReference type="ARBA" id="ARBA00022827"/>
    </source>
</evidence>
<comment type="catalytic activity">
    <reaction evidence="20">
        <text>hypotaurine + NADH + O2 + H(+) = taurine + NAD(+) + H2O</text>
        <dbReference type="Rhea" id="RHEA:74111"/>
        <dbReference type="ChEBI" id="CHEBI:15377"/>
        <dbReference type="ChEBI" id="CHEBI:15378"/>
        <dbReference type="ChEBI" id="CHEBI:15379"/>
        <dbReference type="ChEBI" id="CHEBI:57540"/>
        <dbReference type="ChEBI" id="CHEBI:57853"/>
        <dbReference type="ChEBI" id="CHEBI:57945"/>
        <dbReference type="ChEBI" id="CHEBI:507393"/>
        <dbReference type="EC" id="1.14.13.8"/>
    </reaction>
    <physiologicalReaction direction="left-to-right" evidence="20">
        <dbReference type="Rhea" id="RHEA:74112"/>
    </physiologicalReaction>
</comment>
<comment type="catalytic activity">
    <reaction evidence="32">
        <text>octan-3-one + NADPH + O2 + H(+) = pentyl propanoate + NADP(+) + H2O</text>
        <dbReference type="Rhea" id="RHEA:54840"/>
        <dbReference type="ChEBI" id="CHEBI:15377"/>
        <dbReference type="ChEBI" id="CHEBI:15378"/>
        <dbReference type="ChEBI" id="CHEBI:15379"/>
        <dbReference type="ChEBI" id="CHEBI:57783"/>
        <dbReference type="ChEBI" id="CHEBI:58349"/>
        <dbReference type="ChEBI" id="CHEBI:80946"/>
        <dbReference type="ChEBI" id="CHEBI:87373"/>
    </reaction>
    <physiologicalReaction direction="left-to-right" evidence="32">
        <dbReference type="Rhea" id="RHEA:54841"/>
    </physiologicalReaction>
</comment>
<comment type="catalytic activity">
    <reaction evidence="23">
        <text>sulcatone + NADPH + O2 + H(+) = 4-methylpent-3-en-1-yl acetate + NADP(+) + H2O</text>
        <dbReference type="Rhea" id="RHEA:54864"/>
        <dbReference type="ChEBI" id="CHEBI:15377"/>
        <dbReference type="ChEBI" id="CHEBI:15378"/>
        <dbReference type="ChEBI" id="CHEBI:15379"/>
        <dbReference type="ChEBI" id="CHEBI:16310"/>
        <dbReference type="ChEBI" id="CHEBI:57783"/>
        <dbReference type="ChEBI" id="CHEBI:58349"/>
        <dbReference type="ChEBI" id="CHEBI:138373"/>
    </reaction>
    <physiologicalReaction direction="left-to-right" evidence="23">
        <dbReference type="Rhea" id="RHEA:54865"/>
    </physiologicalReaction>
</comment>
<dbReference type="GO" id="GO:0006629">
    <property type="term" value="P:lipid metabolic process"/>
    <property type="evidence" value="ECO:0007669"/>
    <property type="project" value="UniProtKB-KW"/>
</dbReference>
<dbReference type="Gene3D" id="3.50.50.60">
    <property type="entry name" value="FAD/NAD(P)-binding domain"/>
    <property type="match status" value="2"/>
</dbReference>
<dbReference type="Pfam" id="PF00743">
    <property type="entry name" value="FMO-like"/>
    <property type="match status" value="3"/>
</dbReference>
<evidence type="ECO:0000313" key="35">
    <source>
        <dbReference type="EMBL" id="VDM54375.1"/>
    </source>
</evidence>
<evidence type="ECO:0000256" key="15">
    <source>
        <dbReference type="ARBA" id="ARBA00023033"/>
    </source>
</evidence>
<evidence type="ECO:0000256" key="12">
    <source>
        <dbReference type="ARBA" id="ARBA00022857"/>
    </source>
</evidence>
<protein>
    <recommendedName>
        <fullName evidence="34">Flavin-containing monooxygenase</fullName>
        <ecNumber evidence="34">1.-.-.-</ecNumber>
    </recommendedName>
</protein>
<evidence type="ECO:0000256" key="25">
    <source>
        <dbReference type="ARBA" id="ARBA00047977"/>
    </source>
</evidence>
<keyword evidence="14 33" id="KW-0560">Oxidoreductase</keyword>
<evidence type="ECO:0000256" key="19">
    <source>
        <dbReference type="ARBA" id="ARBA00045957"/>
    </source>
</evidence>
<evidence type="ECO:0000256" key="34">
    <source>
        <dbReference type="RuleBase" id="RU361177"/>
    </source>
</evidence>
<keyword evidence="10 33" id="KW-0274">FAD</keyword>
<dbReference type="InterPro" id="IPR000960">
    <property type="entry name" value="Flavin_mOase"/>
</dbReference>
<dbReference type="OrthoDB" id="66881at2759"/>
<dbReference type="InterPro" id="IPR050346">
    <property type="entry name" value="FMO-like"/>
</dbReference>
<keyword evidence="16" id="KW-0443">Lipid metabolism</keyword>
<comment type="catalytic activity">
    <reaction evidence="22">
        <text>heptan-2-one + NADPH + O2 + H(+) = pentyl acetate + NADP(+) + H2O</text>
        <dbReference type="Rhea" id="RHEA:54836"/>
        <dbReference type="ChEBI" id="CHEBI:5672"/>
        <dbReference type="ChEBI" id="CHEBI:15377"/>
        <dbReference type="ChEBI" id="CHEBI:15378"/>
        <dbReference type="ChEBI" id="CHEBI:15379"/>
        <dbReference type="ChEBI" id="CHEBI:57783"/>
        <dbReference type="ChEBI" id="CHEBI:58349"/>
        <dbReference type="ChEBI" id="CHEBI:87362"/>
    </reaction>
    <physiologicalReaction direction="left-to-right" evidence="22">
        <dbReference type="Rhea" id="RHEA:54837"/>
    </physiologicalReaction>
</comment>
<evidence type="ECO:0000256" key="28">
    <source>
        <dbReference type="ARBA" id="ARBA00048459"/>
    </source>
</evidence>
<evidence type="ECO:0000256" key="13">
    <source>
        <dbReference type="ARBA" id="ARBA00022989"/>
    </source>
</evidence>
<keyword evidence="5" id="KW-0488">Methylation</keyword>
<evidence type="ECO:0000256" key="18">
    <source>
        <dbReference type="ARBA" id="ARBA00045722"/>
    </source>
</evidence>
<evidence type="ECO:0000256" key="29">
    <source>
        <dbReference type="ARBA" id="ARBA00048989"/>
    </source>
</evidence>
<evidence type="ECO:0000256" key="24">
    <source>
        <dbReference type="ARBA" id="ARBA00047864"/>
    </source>
</evidence>
<dbReference type="InterPro" id="IPR020946">
    <property type="entry name" value="Flavin_mOase-like"/>
</dbReference>
<evidence type="ECO:0000256" key="27">
    <source>
        <dbReference type="ARBA" id="ARBA00048088"/>
    </source>
</evidence>
<evidence type="ECO:0000256" key="9">
    <source>
        <dbReference type="ARBA" id="ARBA00022824"/>
    </source>
</evidence>
<dbReference type="FunFam" id="3.50.50.60:FF:000065">
    <property type="entry name" value="Dimethylaniline monooxygenase [N-oxide-forming]"/>
    <property type="match status" value="1"/>
</dbReference>
<evidence type="ECO:0000256" key="16">
    <source>
        <dbReference type="ARBA" id="ARBA00023098"/>
    </source>
</evidence>
<comment type="catalytic activity">
    <reaction evidence="28">
        <text>octan-3-one + NADPH + O2 + H(+) = ethyl hexanoate + NADP(+) + H2O</text>
        <dbReference type="Rhea" id="RHEA:54856"/>
        <dbReference type="ChEBI" id="CHEBI:15377"/>
        <dbReference type="ChEBI" id="CHEBI:15378"/>
        <dbReference type="ChEBI" id="CHEBI:15379"/>
        <dbReference type="ChEBI" id="CHEBI:57783"/>
        <dbReference type="ChEBI" id="CHEBI:58349"/>
        <dbReference type="ChEBI" id="CHEBI:80946"/>
        <dbReference type="ChEBI" id="CHEBI:86055"/>
    </reaction>
    <physiologicalReaction direction="left-to-right" evidence="28">
        <dbReference type="Rhea" id="RHEA:54857"/>
    </physiologicalReaction>
</comment>